<gene>
    <name evidence="8" type="ORF">QYE76_008527</name>
</gene>
<dbReference type="GO" id="GO:0016281">
    <property type="term" value="C:eukaryotic translation initiation factor 4F complex"/>
    <property type="evidence" value="ECO:0007669"/>
    <property type="project" value="TreeGrafter"/>
</dbReference>
<evidence type="ECO:0000256" key="6">
    <source>
        <dbReference type="SAM" id="MobiDB-lite"/>
    </source>
</evidence>
<keyword evidence="3 5" id="KW-0862">Zinc</keyword>
<feature type="domain" description="C3H1-type" evidence="7">
    <location>
        <begin position="60"/>
        <end position="88"/>
    </location>
</feature>
<dbReference type="PANTHER" id="PTHR23253">
    <property type="entry name" value="EUKARYOTIC TRANSLATION INITIATION FACTOR 4 GAMMA"/>
    <property type="match status" value="1"/>
</dbReference>
<dbReference type="Pfam" id="PF02854">
    <property type="entry name" value="MIF4G"/>
    <property type="match status" value="1"/>
</dbReference>
<comment type="caution">
    <text evidence="8">The sequence shown here is derived from an EMBL/GenBank/DDBJ whole genome shotgun (WGS) entry which is preliminary data.</text>
</comment>
<evidence type="ECO:0000256" key="3">
    <source>
        <dbReference type="ARBA" id="ARBA00022833"/>
    </source>
</evidence>
<keyword evidence="4" id="KW-0238">DNA-binding</keyword>
<feature type="region of interest" description="Disordered" evidence="6">
    <location>
        <begin position="34"/>
        <end position="60"/>
    </location>
</feature>
<feature type="zinc finger region" description="C3H1-type" evidence="5">
    <location>
        <begin position="60"/>
        <end position="88"/>
    </location>
</feature>
<evidence type="ECO:0000259" key="7">
    <source>
        <dbReference type="PROSITE" id="PS50103"/>
    </source>
</evidence>
<dbReference type="SUPFAM" id="SSF48371">
    <property type="entry name" value="ARM repeat"/>
    <property type="match status" value="1"/>
</dbReference>
<evidence type="ECO:0000256" key="4">
    <source>
        <dbReference type="ARBA" id="ARBA00023125"/>
    </source>
</evidence>
<dbReference type="PANTHER" id="PTHR23253:SF53">
    <property type="entry name" value="EUKARYOTIC TRANSLATION INITIATION FACTOR ISOFORM 4G-1"/>
    <property type="match status" value="1"/>
</dbReference>
<evidence type="ECO:0000313" key="8">
    <source>
        <dbReference type="EMBL" id="KAK1691830.1"/>
    </source>
</evidence>
<dbReference type="Gene3D" id="4.10.1000.10">
    <property type="entry name" value="Zinc finger, CCCH-type"/>
    <property type="match status" value="1"/>
</dbReference>
<keyword evidence="1 5" id="KW-0479">Metal-binding</keyword>
<dbReference type="SMART" id="SM00356">
    <property type="entry name" value="ZnF_C3H1"/>
    <property type="match status" value="2"/>
</dbReference>
<keyword evidence="9" id="KW-1185">Reference proteome</keyword>
<evidence type="ECO:0000256" key="2">
    <source>
        <dbReference type="ARBA" id="ARBA00022771"/>
    </source>
</evidence>
<dbReference type="InterPro" id="IPR003890">
    <property type="entry name" value="MIF4G-like_typ-3"/>
</dbReference>
<evidence type="ECO:0000256" key="5">
    <source>
        <dbReference type="PROSITE-ProRule" id="PRU00723"/>
    </source>
</evidence>
<dbReference type="AlphaFoldDB" id="A0AAD8TTH9"/>
<dbReference type="Gene3D" id="1.25.40.180">
    <property type="match status" value="1"/>
</dbReference>
<dbReference type="Pfam" id="PF00642">
    <property type="entry name" value="zf-CCCH"/>
    <property type="match status" value="2"/>
</dbReference>
<evidence type="ECO:0000256" key="1">
    <source>
        <dbReference type="ARBA" id="ARBA00022723"/>
    </source>
</evidence>
<accession>A0AAD8TTH9</accession>
<feature type="compositionally biased region" description="Low complexity" evidence="6">
    <location>
        <begin position="197"/>
        <end position="211"/>
    </location>
</feature>
<feature type="domain" description="C3H1-type" evidence="7">
    <location>
        <begin position="134"/>
        <end position="162"/>
    </location>
</feature>
<sequence length="595" mass="66814">MGNSGAKPRASDDGGYARAAPPCLMHPIGNSDGSANAAPPCSANLTSSETGEMKSEYPRRPGVADCSYYVKFGTCRYGMKCWFNHPPYSSQQASNSSHHNKQQYFSEKACNYNRHEEKFKVEQVKTNFLGLPLRPGAGLCSHYMKQGTCKFGTNCKFHHPDPKSEHANLNASRHVVEESTQLNFSSEPIKRAQNERSVSLVTSSTSGTLETIPTRGDSTCTEHSAYKIVGASKDILELKRDIDVELGNNDSNPCNRYDGADRRDWLSPSAQIRVVASEEKSWDNIYESQELCSPSGKQEKFNKHGQLISQLDSNAQVCIPWSIQRGNLSDRDGVLMAVKGILDNLTPEKFDLVKDQLIEAGITREDILEDVITVMFEKAVSEPTFCPMYAQLCSYVNMKLPSSPPEEPDGKEIAFASVLLNNCHEVFEGAGNLCAEIDTLTGQDQEMETRNKEIMLMKHRTLGNIRLIGELLKQKIVKDKIVHHTVQMDENKQGKPDWDTFATKVFCDICTIEVLAGNRPNDHLNAIGYNNLYTKFNEKTKKGYNQKQFKSKWESLKKDYQTWKALLESEDDLGQDPKMNTISTTPEWWAKKMEV</sequence>
<feature type="region of interest" description="Disordered" evidence="6">
    <location>
        <begin position="191"/>
        <end position="216"/>
    </location>
</feature>
<dbReference type="Proteomes" id="UP001231189">
    <property type="component" value="Unassembled WGS sequence"/>
</dbReference>
<feature type="zinc finger region" description="C3H1-type" evidence="5">
    <location>
        <begin position="134"/>
        <end position="162"/>
    </location>
</feature>
<dbReference type="InterPro" id="IPR000571">
    <property type="entry name" value="Znf_CCCH"/>
</dbReference>
<protein>
    <recommendedName>
        <fullName evidence="7">C3H1-type domain-containing protein</fullName>
    </recommendedName>
</protein>
<dbReference type="EMBL" id="JAUUTY010000001">
    <property type="protein sequence ID" value="KAK1691830.1"/>
    <property type="molecule type" value="Genomic_DNA"/>
</dbReference>
<dbReference type="GO" id="GO:0003677">
    <property type="term" value="F:DNA binding"/>
    <property type="evidence" value="ECO:0007669"/>
    <property type="project" value="UniProtKB-KW"/>
</dbReference>
<dbReference type="Gene3D" id="3.30.1370.210">
    <property type="match status" value="1"/>
</dbReference>
<dbReference type="InterPro" id="IPR016024">
    <property type="entry name" value="ARM-type_fold"/>
</dbReference>
<dbReference type="InterPro" id="IPR036855">
    <property type="entry name" value="Znf_CCCH_sf"/>
</dbReference>
<organism evidence="8 9">
    <name type="scientific">Lolium multiflorum</name>
    <name type="common">Italian ryegrass</name>
    <name type="synonym">Lolium perenne subsp. multiflorum</name>
    <dbReference type="NCBI Taxonomy" id="4521"/>
    <lineage>
        <taxon>Eukaryota</taxon>
        <taxon>Viridiplantae</taxon>
        <taxon>Streptophyta</taxon>
        <taxon>Embryophyta</taxon>
        <taxon>Tracheophyta</taxon>
        <taxon>Spermatophyta</taxon>
        <taxon>Magnoliopsida</taxon>
        <taxon>Liliopsida</taxon>
        <taxon>Poales</taxon>
        <taxon>Poaceae</taxon>
        <taxon>BOP clade</taxon>
        <taxon>Pooideae</taxon>
        <taxon>Poodae</taxon>
        <taxon>Poeae</taxon>
        <taxon>Poeae Chloroplast Group 2 (Poeae type)</taxon>
        <taxon>Loliodinae</taxon>
        <taxon>Loliinae</taxon>
        <taxon>Lolium</taxon>
    </lineage>
</organism>
<dbReference type="GO" id="GO:0003743">
    <property type="term" value="F:translation initiation factor activity"/>
    <property type="evidence" value="ECO:0007669"/>
    <property type="project" value="TreeGrafter"/>
</dbReference>
<dbReference type="GO" id="GO:0003729">
    <property type="term" value="F:mRNA binding"/>
    <property type="evidence" value="ECO:0007669"/>
    <property type="project" value="TreeGrafter"/>
</dbReference>
<evidence type="ECO:0000313" key="9">
    <source>
        <dbReference type="Proteomes" id="UP001231189"/>
    </source>
</evidence>
<dbReference type="GO" id="GO:0008270">
    <property type="term" value="F:zinc ion binding"/>
    <property type="evidence" value="ECO:0007669"/>
    <property type="project" value="UniProtKB-KW"/>
</dbReference>
<dbReference type="SUPFAM" id="SSF90229">
    <property type="entry name" value="CCCH zinc finger"/>
    <property type="match status" value="1"/>
</dbReference>
<proteinExistence type="predicted"/>
<dbReference type="PROSITE" id="PS50103">
    <property type="entry name" value="ZF_C3H1"/>
    <property type="match status" value="2"/>
</dbReference>
<reference evidence="8" key="1">
    <citation type="submission" date="2023-07" db="EMBL/GenBank/DDBJ databases">
        <title>A chromosome-level genome assembly of Lolium multiflorum.</title>
        <authorList>
            <person name="Chen Y."/>
            <person name="Copetti D."/>
            <person name="Kolliker R."/>
            <person name="Studer B."/>
        </authorList>
    </citation>
    <scope>NUCLEOTIDE SEQUENCE</scope>
    <source>
        <strain evidence="8">02402/16</strain>
        <tissue evidence="8">Leaf</tissue>
    </source>
</reference>
<keyword evidence="2 5" id="KW-0863">Zinc-finger</keyword>
<name>A0AAD8TTH9_LOLMU</name>
<dbReference type="SMART" id="SM00543">
    <property type="entry name" value="MIF4G"/>
    <property type="match status" value="1"/>
</dbReference>